<keyword evidence="1" id="KW-0812">Transmembrane</keyword>
<dbReference type="AlphaFoldDB" id="A0A401UKC6"/>
<comment type="caution">
    <text evidence="3">The sequence shown here is derived from an EMBL/GenBank/DDBJ whole genome shotgun (WGS) entry which is preliminary data.</text>
</comment>
<evidence type="ECO:0000313" key="3">
    <source>
        <dbReference type="EMBL" id="GCD10010.1"/>
    </source>
</evidence>
<proteinExistence type="predicted"/>
<evidence type="ECO:0000256" key="1">
    <source>
        <dbReference type="SAM" id="Phobius"/>
    </source>
</evidence>
<dbReference type="OrthoDB" id="6194834at2"/>
<keyword evidence="4" id="KW-1185">Reference proteome</keyword>
<evidence type="ECO:0000259" key="2">
    <source>
        <dbReference type="Pfam" id="PF13127"/>
    </source>
</evidence>
<dbReference type="InterPro" id="IPR025016">
    <property type="entry name" value="DUF3955"/>
</dbReference>
<accession>A0A401UKC6</accession>
<dbReference type="PROSITE" id="PS51257">
    <property type="entry name" value="PROKAR_LIPOPROTEIN"/>
    <property type="match status" value="1"/>
</dbReference>
<feature type="domain" description="DUF3955" evidence="2">
    <location>
        <begin position="6"/>
        <end position="58"/>
    </location>
</feature>
<reference evidence="3 4" key="1">
    <citation type="submission" date="2018-11" db="EMBL/GenBank/DDBJ databases">
        <title>Genome sequencing and assembly of Clostridium tagluense strain A121.</title>
        <authorList>
            <person name="Murakami T."/>
            <person name="Segawa T."/>
            <person name="Shcherbakova V.A."/>
            <person name="Mori H."/>
            <person name="Yoshimura Y."/>
        </authorList>
    </citation>
    <scope>NUCLEOTIDE SEQUENCE [LARGE SCALE GENOMIC DNA]</scope>
    <source>
        <strain evidence="3 4">A121</strain>
    </source>
</reference>
<sequence length="70" mass="7765">MKKKYLTLIPFIIAAACMVAYNIIGSEVAPDGTLLEPFYLIPMSYLFLAIGIILVLAVRIVSFSRNSKKN</sequence>
<keyword evidence="1" id="KW-0472">Membrane</keyword>
<dbReference type="Pfam" id="PF13127">
    <property type="entry name" value="DUF3955"/>
    <property type="match status" value="1"/>
</dbReference>
<dbReference type="RefSeq" id="WP_124999956.1">
    <property type="nucleotide sequence ID" value="NZ_BHYK01000007.1"/>
</dbReference>
<evidence type="ECO:0000313" key="4">
    <source>
        <dbReference type="Proteomes" id="UP000287872"/>
    </source>
</evidence>
<protein>
    <recommendedName>
        <fullName evidence="2">DUF3955 domain-containing protein</fullName>
    </recommendedName>
</protein>
<organism evidence="3 4">
    <name type="scientific">Clostridium tagluense</name>
    <dbReference type="NCBI Taxonomy" id="360422"/>
    <lineage>
        <taxon>Bacteria</taxon>
        <taxon>Bacillati</taxon>
        <taxon>Bacillota</taxon>
        <taxon>Clostridia</taxon>
        <taxon>Eubacteriales</taxon>
        <taxon>Clostridiaceae</taxon>
        <taxon>Clostridium</taxon>
    </lineage>
</organism>
<dbReference type="Proteomes" id="UP000287872">
    <property type="component" value="Unassembled WGS sequence"/>
</dbReference>
<name>A0A401UKC6_9CLOT</name>
<keyword evidence="1" id="KW-1133">Transmembrane helix</keyword>
<dbReference type="EMBL" id="BHYK01000007">
    <property type="protein sequence ID" value="GCD10010.1"/>
    <property type="molecule type" value="Genomic_DNA"/>
</dbReference>
<gene>
    <name evidence="3" type="ORF">Ctaglu_16330</name>
</gene>
<feature type="transmembrane region" description="Helical" evidence="1">
    <location>
        <begin position="38"/>
        <end position="61"/>
    </location>
</feature>